<dbReference type="PANTHER" id="PTHR43682">
    <property type="entry name" value="LACTATE UTILIZATION PROTEIN C"/>
    <property type="match status" value="1"/>
</dbReference>
<dbReference type="Gene3D" id="3.40.50.10420">
    <property type="entry name" value="NagB/RpiA/CoA transferase-like"/>
    <property type="match status" value="1"/>
</dbReference>
<name>D3FB38_CONWI</name>
<sequence length="218" mass="22833">MSTARDEILRRVRASLADVPAAETSDDVAVVRDYRRSGTLAAEETIALFAENCADYRANVRRVAAGELPAAIAAALRERGARRLAIPADLPAAWRDPAAADGAEWVEDDGLSHDALSAVDGVVTGCAVAIALNGTIVLDGGEAQGRRALTLLPDYHLCVVMADRVVELVPEGIARLHDAAVAGRPMTMIAGPSATSDIELNRVEGVHGPRTLDVLVVG</sequence>
<dbReference type="InterPro" id="IPR003741">
    <property type="entry name" value="LUD_dom"/>
</dbReference>
<accession>D3FB38</accession>
<reference evidence="3" key="2">
    <citation type="submission" date="2010-01" db="EMBL/GenBank/DDBJ databases">
        <title>The complete genome of Conexibacter woesei DSM 14684.</title>
        <authorList>
            <consortium name="US DOE Joint Genome Institute (JGI-PGF)"/>
            <person name="Lucas S."/>
            <person name="Copeland A."/>
            <person name="Lapidus A."/>
            <person name="Glavina del Rio T."/>
            <person name="Dalin E."/>
            <person name="Tice H."/>
            <person name="Bruce D."/>
            <person name="Goodwin L."/>
            <person name="Pitluck S."/>
            <person name="Kyrpides N."/>
            <person name="Mavromatis K."/>
            <person name="Ivanova N."/>
            <person name="Mikhailova N."/>
            <person name="Chertkov O."/>
            <person name="Brettin T."/>
            <person name="Detter J.C."/>
            <person name="Han C."/>
            <person name="Larimer F."/>
            <person name="Land M."/>
            <person name="Hauser L."/>
            <person name="Markowitz V."/>
            <person name="Cheng J.-F."/>
            <person name="Hugenholtz P."/>
            <person name="Woyke T."/>
            <person name="Wu D."/>
            <person name="Pukall R."/>
            <person name="Steenblock K."/>
            <person name="Schneider S."/>
            <person name="Klenk H.-P."/>
            <person name="Eisen J.A."/>
        </authorList>
    </citation>
    <scope>NUCLEOTIDE SEQUENCE [LARGE SCALE GENOMIC DNA]</scope>
    <source>
        <strain evidence="3">DSM 14684 / CIP 108061 / JCM 11494 / NBRC 100937 / ID131577</strain>
    </source>
</reference>
<proteinExistence type="predicted"/>
<feature type="domain" description="LUD" evidence="1">
    <location>
        <begin position="107"/>
        <end position="217"/>
    </location>
</feature>
<dbReference type="InterPro" id="IPR037171">
    <property type="entry name" value="NagB/RpiA_transferase-like"/>
</dbReference>
<keyword evidence="3" id="KW-1185">Reference proteome</keyword>
<reference evidence="2 3" key="1">
    <citation type="journal article" date="2010" name="Stand. Genomic Sci.">
        <title>Complete genome sequence of Conexibacter woesei type strain (ID131577).</title>
        <authorList>
            <person name="Pukall R."/>
            <person name="Lapidus A."/>
            <person name="Glavina Del Rio T."/>
            <person name="Copeland A."/>
            <person name="Tice H."/>
            <person name="Cheng J.-F."/>
            <person name="Lucas S."/>
            <person name="Chen F."/>
            <person name="Nolan M."/>
            <person name="Bruce D."/>
            <person name="Goodwin L."/>
            <person name="Pitluck S."/>
            <person name="Mavromatis K."/>
            <person name="Ivanova N."/>
            <person name="Ovchinnikova G."/>
            <person name="Pati A."/>
            <person name="Chen A."/>
            <person name="Palaniappan K."/>
            <person name="Land M."/>
            <person name="Hauser L."/>
            <person name="Chang Y.-J."/>
            <person name="Jeffries C.D."/>
            <person name="Chain P."/>
            <person name="Meincke L."/>
            <person name="Sims D."/>
            <person name="Brettin T."/>
            <person name="Detter J.C."/>
            <person name="Rohde M."/>
            <person name="Goeker M."/>
            <person name="Bristow J."/>
            <person name="Eisen J.A."/>
            <person name="Markowitz V."/>
            <person name="Kyrpides N.C."/>
            <person name="Klenk H.-P."/>
            <person name="Hugenholtz P."/>
        </authorList>
    </citation>
    <scope>NUCLEOTIDE SEQUENCE [LARGE SCALE GENOMIC DNA]</scope>
    <source>
        <strain evidence="3">DSM 14684 / CIP 108061 / JCM 11494 / NBRC 100937 / ID131577</strain>
    </source>
</reference>
<evidence type="ECO:0000313" key="3">
    <source>
        <dbReference type="Proteomes" id="UP000008229"/>
    </source>
</evidence>
<dbReference type="RefSeq" id="WP_012936281.1">
    <property type="nucleotide sequence ID" value="NC_013739.1"/>
</dbReference>
<dbReference type="eggNOG" id="COG1556">
    <property type="taxonomic scope" value="Bacteria"/>
</dbReference>
<dbReference type="STRING" id="469383.Cwoe_4817"/>
<evidence type="ECO:0000313" key="2">
    <source>
        <dbReference type="EMBL" id="ADB53230.1"/>
    </source>
</evidence>
<gene>
    <name evidence="2" type="ordered locus">Cwoe_4817</name>
</gene>
<dbReference type="KEGG" id="cwo:Cwoe_4817"/>
<dbReference type="OrthoDB" id="9794187at2"/>
<dbReference type="Proteomes" id="UP000008229">
    <property type="component" value="Chromosome"/>
</dbReference>
<dbReference type="Pfam" id="PF02589">
    <property type="entry name" value="LUD_dom"/>
    <property type="match status" value="1"/>
</dbReference>
<evidence type="ECO:0000259" key="1">
    <source>
        <dbReference type="Pfam" id="PF02589"/>
    </source>
</evidence>
<dbReference type="SUPFAM" id="SSF100950">
    <property type="entry name" value="NagB/RpiA/CoA transferase-like"/>
    <property type="match status" value="1"/>
</dbReference>
<dbReference type="PANTHER" id="PTHR43682:SF1">
    <property type="entry name" value="LACTATE UTILIZATION PROTEIN C"/>
    <property type="match status" value="1"/>
</dbReference>
<organism evidence="2 3">
    <name type="scientific">Conexibacter woesei (strain DSM 14684 / CCUG 47730 / CIP 108061 / JCM 11494 / NBRC 100937 / ID131577)</name>
    <dbReference type="NCBI Taxonomy" id="469383"/>
    <lineage>
        <taxon>Bacteria</taxon>
        <taxon>Bacillati</taxon>
        <taxon>Actinomycetota</taxon>
        <taxon>Thermoleophilia</taxon>
        <taxon>Solirubrobacterales</taxon>
        <taxon>Conexibacteraceae</taxon>
        <taxon>Conexibacter</taxon>
    </lineage>
</organism>
<dbReference type="EMBL" id="CP001854">
    <property type="protein sequence ID" value="ADB53230.1"/>
    <property type="molecule type" value="Genomic_DNA"/>
</dbReference>
<dbReference type="InterPro" id="IPR024185">
    <property type="entry name" value="FTHF_cligase-like_sf"/>
</dbReference>
<protein>
    <recommendedName>
        <fullName evidence="1">LUD domain-containing protein</fullName>
    </recommendedName>
</protein>
<dbReference type="HOGENOM" id="CLU_090664_0_0_11"/>
<dbReference type="AlphaFoldDB" id="D3FB38"/>